<dbReference type="EMBL" id="KZ353995">
    <property type="protein sequence ID" value="PIO61228.1"/>
    <property type="molecule type" value="Genomic_DNA"/>
</dbReference>
<evidence type="ECO:0000256" key="1">
    <source>
        <dbReference type="ARBA" id="ARBA00007447"/>
    </source>
</evidence>
<protein>
    <recommendedName>
        <fullName evidence="3">Peptidase A1 domain-containing protein</fullName>
    </recommendedName>
</protein>
<keyword evidence="2" id="KW-1015">Disulfide bond</keyword>
<dbReference type="Pfam" id="PF00026">
    <property type="entry name" value="Asp"/>
    <property type="match status" value="1"/>
</dbReference>
<accession>A0A2G9TTJ8</accession>
<proteinExistence type="inferred from homology"/>
<dbReference type="GO" id="GO:0004190">
    <property type="term" value="F:aspartic-type endopeptidase activity"/>
    <property type="evidence" value="ECO:0007669"/>
    <property type="project" value="InterPro"/>
</dbReference>
<organism evidence="4 5">
    <name type="scientific">Teladorsagia circumcincta</name>
    <name type="common">Brown stomach worm</name>
    <name type="synonym">Ostertagia circumcincta</name>
    <dbReference type="NCBI Taxonomy" id="45464"/>
    <lineage>
        <taxon>Eukaryota</taxon>
        <taxon>Metazoa</taxon>
        <taxon>Ecdysozoa</taxon>
        <taxon>Nematoda</taxon>
        <taxon>Chromadorea</taxon>
        <taxon>Rhabditida</taxon>
        <taxon>Rhabditina</taxon>
        <taxon>Rhabditomorpha</taxon>
        <taxon>Strongyloidea</taxon>
        <taxon>Trichostrongylidae</taxon>
        <taxon>Teladorsagia</taxon>
    </lineage>
</organism>
<dbReference type="PANTHER" id="PTHR47966:SF51">
    <property type="entry name" value="BETA-SITE APP-CLEAVING ENZYME, ISOFORM A-RELATED"/>
    <property type="match status" value="1"/>
</dbReference>
<evidence type="ECO:0000313" key="5">
    <source>
        <dbReference type="Proteomes" id="UP000230423"/>
    </source>
</evidence>
<feature type="disulfide bond" evidence="2">
    <location>
        <begin position="16"/>
        <end position="50"/>
    </location>
</feature>
<dbReference type="PANTHER" id="PTHR47966">
    <property type="entry name" value="BETA-SITE APP-CLEAVING ENZYME, ISOFORM A-RELATED"/>
    <property type="match status" value="1"/>
</dbReference>
<dbReference type="InterPro" id="IPR033121">
    <property type="entry name" value="PEPTIDASE_A1"/>
</dbReference>
<evidence type="ECO:0000313" key="4">
    <source>
        <dbReference type="EMBL" id="PIO61228.1"/>
    </source>
</evidence>
<dbReference type="SUPFAM" id="SSF50630">
    <property type="entry name" value="Acid proteases"/>
    <property type="match status" value="1"/>
</dbReference>
<dbReference type="Proteomes" id="UP000230423">
    <property type="component" value="Unassembled WGS sequence"/>
</dbReference>
<dbReference type="AlphaFoldDB" id="A0A2G9TTJ8"/>
<dbReference type="GO" id="GO:0006508">
    <property type="term" value="P:proteolysis"/>
    <property type="evidence" value="ECO:0007669"/>
    <property type="project" value="InterPro"/>
</dbReference>
<dbReference type="InterPro" id="IPR021109">
    <property type="entry name" value="Peptidase_aspartic_dom_sf"/>
</dbReference>
<comment type="similarity">
    <text evidence="1">Belongs to the peptidase A1 family.</text>
</comment>
<evidence type="ECO:0000256" key="2">
    <source>
        <dbReference type="PIRSR" id="PIRSR601461-2"/>
    </source>
</evidence>
<sequence length="92" mass="9922">MIQQAIGASETGEIDCSTIPYLPPIAFTIGDSEMILEGSNYVIQYADGTCTSGFQEIELPGEPLWILGDVFIGAFYTVFDHANRRVGFAVAA</sequence>
<keyword evidence="5" id="KW-1185">Reference proteome</keyword>
<dbReference type="OrthoDB" id="1420891at2759"/>
<dbReference type="Gene3D" id="2.40.70.10">
    <property type="entry name" value="Acid Proteases"/>
    <property type="match status" value="1"/>
</dbReference>
<name>A0A2G9TTJ8_TELCI</name>
<reference evidence="4 5" key="1">
    <citation type="submission" date="2015-09" db="EMBL/GenBank/DDBJ databases">
        <title>Draft genome of the parasitic nematode Teladorsagia circumcincta isolate WARC Sus (inbred).</title>
        <authorList>
            <person name="Mitreva M."/>
        </authorList>
    </citation>
    <scope>NUCLEOTIDE SEQUENCE [LARGE SCALE GENOMIC DNA]</scope>
    <source>
        <strain evidence="4 5">S</strain>
    </source>
</reference>
<dbReference type="InterPro" id="IPR001461">
    <property type="entry name" value="Aspartic_peptidase_A1"/>
</dbReference>
<gene>
    <name evidence="4" type="ORF">TELCIR_17255</name>
</gene>
<evidence type="ECO:0000259" key="3">
    <source>
        <dbReference type="PROSITE" id="PS51767"/>
    </source>
</evidence>
<feature type="domain" description="Peptidase A1" evidence="3">
    <location>
        <begin position="1"/>
        <end position="89"/>
    </location>
</feature>
<dbReference type="PROSITE" id="PS51767">
    <property type="entry name" value="PEPTIDASE_A1"/>
    <property type="match status" value="1"/>
</dbReference>